<dbReference type="GO" id="GO:0005737">
    <property type="term" value="C:cytoplasm"/>
    <property type="evidence" value="ECO:0007669"/>
    <property type="project" value="TreeGrafter"/>
</dbReference>
<feature type="domain" description="EH" evidence="4">
    <location>
        <begin position="452"/>
        <end position="541"/>
    </location>
</feature>
<accession>A0A913XQ56</accession>
<evidence type="ECO:0000256" key="1">
    <source>
        <dbReference type="ARBA" id="ARBA00022837"/>
    </source>
</evidence>
<dbReference type="AlphaFoldDB" id="A0A913XQ56"/>
<dbReference type="RefSeq" id="XP_020907930.2">
    <property type="nucleotide sequence ID" value="XM_021052271.2"/>
</dbReference>
<feature type="compositionally biased region" description="Polar residues" evidence="3">
    <location>
        <begin position="909"/>
        <end position="927"/>
    </location>
</feature>
<feature type="coiled-coil region" evidence="2">
    <location>
        <begin position="983"/>
        <end position="1021"/>
    </location>
</feature>
<proteinExistence type="predicted"/>
<dbReference type="Gene3D" id="1.10.238.10">
    <property type="entry name" value="EF-hand"/>
    <property type="match status" value="1"/>
</dbReference>
<feature type="compositionally biased region" description="Basic and acidic residues" evidence="3">
    <location>
        <begin position="854"/>
        <end position="863"/>
    </location>
</feature>
<feature type="compositionally biased region" description="Pro residues" evidence="3">
    <location>
        <begin position="932"/>
        <end position="943"/>
    </location>
</feature>
<dbReference type="SMART" id="SM00027">
    <property type="entry name" value="EH"/>
    <property type="match status" value="1"/>
</dbReference>
<dbReference type="GO" id="GO:0005509">
    <property type="term" value="F:calcium ion binding"/>
    <property type="evidence" value="ECO:0007669"/>
    <property type="project" value="InterPro"/>
</dbReference>
<dbReference type="PROSITE" id="PS50031">
    <property type="entry name" value="EH"/>
    <property type="match status" value="1"/>
</dbReference>
<dbReference type="InterPro" id="IPR000261">
    <property type="entry name" value="EH_dom"/>
</dbReference>
<dbReference type="InterPro" id="IPR002048">
    <property type="entry name" value="EF_hand_dom"/>
</dbReference>
<feature type="compositionally biased region" description="Polar residues" evidence="3">
    <location>
        <begin position="181"/>
        <end position="190"/>
    </location>
</feature>
<feature type="compositionally biased region" description="Low complexity" evidence="3">
    <location>
        <begin position="809"/>
        <end position="825"/>
    </location>
</feature>
<dbReference type="OrthoDB" id="6022700at2759"/>
<feature type="compositionally biased region" description="Basic and acidic residues" evidence="3">
    <location>
        <begin position="579"/>
        <end position="588"/>
    </location>
</feature>
<evidence type="ECO:0000313" key="7">
    <source>
        <dbReference type="Proteomes" id="UP000887567"/>
    </source>
</evidence>
<dbReference type="GO" id="GO:0016197">
    <property type="term" value="P:endosomal transport"/>
    <property type="evidence" value="ECO:0007669"/>
    <property type="project" value="TreeGrafter"/>
</dbReference>
<dbReference type="PROSITE" id="PS00018">
    <property type="entry name" value="EF_HAND_1"/>
    <property type="match status" value="1"/>
</dbReference>
<evidence type="ECO:0000313" key="6">
    <source>
        <dbReference type="EnsemblMetazoa" id="XP_020907930.2"/>
    </source>
</evidence>
<dbReference type="OMA" id="PPAWINV"/>
<feature type="compositionally biased region" description="Polar residues" evidence="3">
    <location>
        <begin position="340"/>
        <end position="350"/>
    </location>
</feature>
<dbReference type="PANTHER" id="PTHR11216:SF174">
    <property type="entry name" value="GH06923P"/>
    <property type="match status" value="1"/>
</dbReference>
<feature type="region of interest" description="Disordered" evidence="3">
    <location>
        <begin position="142"/>
        <end position="165"/>
    </location>
</feature>
<keyword evidence="1" id="KW-0106">Calcium</keyword>
<keyword evidence="7" id="KW-1185">Reference proteome</keyword>
<feature type="compositionally biased region" description="Polar residues" evidence="3">
    <location>
        <begin position="754"/>
        <end position="768"/>
    </location>
</feature>
<dbReference type="EnsemblMetazoa" id="XM_021052271.2">
    <property type="protein sequence ID" value="XP_020907930.2"/>
    <property type="gene ID" value="LOC110245977"/>
</dbReference>
<dbReference type="PROSITE" id="PS50222">
    <property type="entry name" value="EF_HAND_2"/>
    <property type="match status" value="1"/>
</dbReference>
<dbReference type="InterPro" id="IPR018247">
    <property type="entry name" value="EF_Hand_1_Ca_BS"/>
</dbReference>
<organism evidence="6 7">
    <name type="scientific">Exaiptasia diaphana</name>
    <name type="common">Tropical sea anemone</name>
    <name type="synonym">Aiptasia pulchella</name>
    <dbReference type="NCBI Taxonomy" id="2652724"/>
    <lineage>
        <taxon>Eukaryota</taxon>
        <taxon>Metazoa</taxon>
        <taxon>Cnidaria</taxon>
        <taxon>Anthozoa</taxon>
        <taxon>Hexacorallia</taxon>
        <taxon>Actiniaria</taxon>
        <taxon>Aiptasiidae</taxon>
        <taxon>Exaiptasia</taxon>
    </lineage>
</organism>
<dbReference type="PANTHER" id="PTHR11216">
    <property type="entry name" value="EH DOMAIN"/>
    <property type="match status" value="1"/>
</dbReference>
<evidence type="ECO:0008006" key="8">
    <source>
        <dbReference type="Google" id="ProtNLM"/>
    </source>
</evidence>
<feature type="region of interest" description="Disordered" evidence="3">
    <location>
        <begin position="311"/>
        <end position="444"/>
    </location>
</feature>
<feature type="compositionally biased region" description="Acidic residues" evidence="3">
    <location>
        <begin position="653"/>
        <end position="671"/>
    </location>
</feature>
<evidence type="ECO:0000256" key="3">
    <source>
        <dbReference type="SAM" id="MobiDB-lite"/>
    </source>
</evidence>
<dbReference type="GeneID" id="110245977"/>
<feature type="compositionally biased region" description="Low complexity" evidence="3">
    <location>
        <begin position="261"/>
        <end position="293"/>
    </location>
</feature>
<dbReference type="GO" id="GO:0006897">
    <property type="term" value="P:endocytosis"/>
    <property type="evidence" value="ECO:0007669"/>
    <property type="project" value="TreeGrafter"/>
</dbReference>
<dbReference type="Pfam" id="PF12763">
    <property type="entry name" value="EH"/>
    <property type="match status" value="1"/>
</dbReference>
<feature type="compositionally biased region" description="Basic and acidic residues" evidence="3">
    <location>
        <begin position="391"/>
        <end position="401"/>
    </location>
</feature>
<dbReference type="KEGG" id="epa:110245977"/>
<feature type="compositionally biased region" description="Polar residues" evidence="3">
    <location>
        <begin position="72"/>
        <end position="85"/>
    </location>
</feature>
<evidence type="ECO:0000259" key="5">
    <source>
        <dbReference type="PROSITE" id="PS50222"/>
    </source>
</evidence>
<feature type="compositionally biased region" description="Low complexity" evidence="3">
    <location>
        <begin position="324"/>
        <end position="335"/>
    </location>
</feature>
<feature type="compositionally biased region" description="Low complexity" evidence="3">
    <location>
        <begin position="214"/>
        <end position="234"/>
    </location>
</feature>
<feature type="region of interest" description="Disordered" evidence="3">
    <location>
        <begin position="546"/>
        <end position="973"/>
    </location>
</feature>
<protein>
    <recommendedName>
        <fullName evidence="8">RalBP1-associated Eps domain-containing protein 1</fullName>
    </recommendedName>
</protein>
<feature type="compositionally biased region" description="Acidic residues" evidence="3">
    <location>
        <begin position="690"/>
        <end position="704"/>
    </location>
</feature>
<sequence length="1031" mass="113877">MSRKHSTLLKEEVDDEENSSGSDGVGKKREKDKDGEYKKKKAYKKGDKNEGYFNDSMTKTSRAIGGAAVNPSAETVTSPVHTQQPGVIPAPLQPPPSSRHQNQQNFVPVTAGNVPSYAAAAQGHGAVQVPVHAVNAAAPSNWQQQQAMLQRLPPPPGTQHVQMPQQYQVQSTNALTQAQFASQNVSPTQRQIYQGHPPPPQQQGQVYQPPPPQQQGQVYQAPPSQQQGQNYQAPLPQQQGPSYQAPPAQQGQNYQAPPPQQGQNFQAPPPQQQGQIYQAPPSQQQGQNYQGPTQQQGFYAVGVVGYPGGPMLHQNIAHGQVPHSQGPQSPTGQGQVHDPNWQQYAQSDGNWSGHPNDGSWTGKPIPPDQQRDGNWAAFDGSPPEKTPQKPARKEITWRESPDNSSSGEEIESNDDDDDEEQQGLIRPPSPSKSTSSIEEEQETSPWHILAEQYEYYTKQFRRLQPNDGGVIKGPKARDFFLKSNLSTEILSKVWHLSDINQDNALDLDEFCIAMHLVVAIRHGLDLPAVLPYELLHHRQVSNDLQAGRVSEESTETIEEDSKPLSKVRRNRSQSDTSLNEDHHPEIISRKTSMPVTRVDEEGRTQSPDQNVKIPRPKATNISLIDSRPGQLLPPPQPGQFPTWTPTKAGQDSDSAESDDDDSEKSSDDEDESRPLSPGQTVPPPPMPPLTEDETKEDEEEEEEGIPTPPSTPKDETPQPVFPDVAQVTRRLSKKSFDRPRSAGDVNDIVPLPSSDGSAESTPTNSSIGSDGKKEPPPPPPRRKEKGHSRSSSLDLNKLFGPKSKETRASTFGSPTSSQSSQTSQSGEVPLPLKTEPKPEQDDNDTQTTEDNQETNEKPAKEENFADFSNFETLVKAQGTASESHMNVPSQGRTHRRSLSLDHAQDYWPKTSQSNNIDSTIDGTTKNQEALPRPVPKLKPPVSPPVKLLTLNKQTPRKDGSEERKLKTEPPKVVVKPLTKESKLQNSIRELKETNLLLSRLNSELQQENTEMMEQRISLELKLERLKPFTSK</sequence>
<name>A0A913XQ56_EXADI</name>
<feature type="compositionally biased region" description="Basic and acidic residues" evidence="3">
    <location>
        <begin position="25"/>
        <end position="37"/>
    </location>
</feature>
<feature type="compositionally biased region" description="Acidic residues" evidence="3">
    <location>
        <begin position="408"/>
        <end position="421"/>
    </location>
</feature>
<dbReference type="CDD" id="cd00052">
    <property type="entry name" value="EH"/>
    <property type="match status" value="1"/>
</dbReference>
<dbReference type="GO" id="GO:0005886">
    <property type="term" value="C:plasma membrane"/>
    <property type="evidence" value="ECO:0007669"/>
    <property type="project" value="TreeGrafter"/>
</dbReference>
<feature type="region of interest" description="Disordered" evidence="3">
    <location>
        <begin position="181"/>
        <end position="293"/>
    </location>
</feature>
<evidence type="ECO:0000256" key="2">
    <source>
        <dbReference type="SAM" id="Coils"/>
    </source>
</evidence>
<evidence type="ECO:0000259" key="4">
    <source>
        <dbReference type="PROSITE" id="PS50031"/>
    </source>
</evidence>
<feature type="compositionally biased region" description="Polar residues" evidence="3">
    <location>
        <begin position="878"/>
        <end position="891"/>
    </location>
</feature>
<keyword evidence="2" id="KW-0175">Coiled coil</keyword>
<dbReference type="SUPFAM" id="SSF47473">
    <property type="entry name" value="EF-hand"/>
    <property type="match status" value="1"/>
</dbReference>
<feature type="region of interest" description="Disordered" evidence="3">
    <location>
        <begin position="1"/>
        <end position="103"/>
    </location>
</feature>
<feature type="compositionally biased region" description="Basic and acidic residues" evidence="3">
    <location>
        <begin position="955"/>
        <end position="969"/>
    </location>
</feature>
<feature type="domain" description="EF-hand" evidence="5">
    <location>
        <begin position="485"/>
        <end position="520"/>
    </location>
</feature>
<dbReference type="Proteomes" id="UP000887567">
    <property type="component" value="Unplaced"/>
</dbReference>
<feature type="compositionally biased region" description="Polar residues" evidence="3">
    <location>
        <begin position="235"/>
        <end position="254"/>
    </location>
</feature>
<dbReference type="InterPro" id="IPR011992">
    <property type="entry name" value="EF-hand-dom_pair"/>
</dbReference>
<reference evidence="6" key="1">
    <citation type="submission" date="2022-11" db="UniProtKB">
        <authorList>
            <consortium name="EnsemblMetazoa"/>
        </authorList>
    </citation>
    <scope>IDENTIFICATION</scope>
</reference>